<proteinExistence type="predicted"/>
<gene>
    <name evidence="1" type="ORF">HMPREF3226_02196</name>
</gene>
<dbReference type="STRING" id="28128.HMPREF3226_02196"/>
<dbReference type="Proteomes" id="UP000070533">
    <property type="component" value="Unassembled WGS sequence"/>
</dbReference>
<dbReference type="PATRIC" id="fig|28128.5.peg.2260"/>
<name>A0A133PXJ0_9BACT</name>
<reference evidence="2" key="1">
    <citation type="submission" date="2016-01" db="EMBL/GenBank/DDBJ databases">
        <authorList>
            <person name="Mitreva M."/>
            <person name="Pepin K.H."/>
            <person name="Mihindukulasuriya K.A."/>
            <person name="Fulton R."/>
            <person name="Fronick C."/>
            <person name="O'Laughlin M."/>
            <person name="Miner T."/>
            <person name="Herter B."/>
            <person name="Rosa B.A."/>
            <person name="Cordes M."/>
            <person name="Tomlinson C."/>
            <person name="Wollam A."/>
            <person name="Palsikar V.B."/>
            <person name="Mardis E.R."/>
            <person name="Wilson R.K."/>
        </authorList>
    </citation>
    <scope>NUCLEOTIDE SEQUENCE [LARGE SCALE GENOMIC DNA]</scope>
    <source>
        <strain evidence="2">MJR7716</strain>
    </source>
</reference>
<sequence>MARADRLVHDIGAEDSWRLQNNCLTRHHLCAESSYNNNQ</sequence>
<organism evidence="1 2">
    <name type="scientific">Prevotella corporis</name>
    <dbReference type="NCBI Taxonomy" id="28128"/>
    <lineage>
        <taxon>Bacteria</taxon>
        <taxon>Pseudomonadati</taxon>
        <taxon>Bacteroidota</taxon>
        <taxon>Bacteroidia</taxon>
        <taxon>Bacteroidales</taxon>
        <taxon>Prevotellaceae</taxon>
        <taxon>Prevotella</taxon>
    </lineage>
</organism>
<evidence type="ECO:0000313" key="2">
    <source>
        <dbReference type="Proteomes" id="UP000070533"/>
    </source>
</evidence>
<keyword evidence="2" id="KW-1185">Reference proteome</keyword>
<evidence type="ECO:0000313" key="1">
    <source>
        <dbReference type="EMBL" id="KXA34731.1"/>
    </source>
</evidence>
<comment type="caution">
    <text evidence="1">The sequence shown here is derived from an EMBL/GenBank/DDBJ whole genome shotgun (WGS) entry which is preliminary data.</text>
</comment>
<dbReference type="EMBL" id="LRQG01000197">
    <property type="protein sequence ID" value="KXA34731.1"/>
    <property type="molecule type" value="Genomic_DNA"/>
</dbReference>
<accession>A0A133PXJ0</accession>
<dbReference type="AlphaFoldDB" id="A0A133PXJ0"/>
<protein>
    <submittedName>
        <fullName evidence="1">Uncharacterized protein</fullName>
    </submittedName>
</protein>